<proteinExistence type="predicted"/>
<keyword evidence="1" id="KW-0175">Coiled coil</keyword>
<keyword evidence="3" id="KW-1185">Reference proteome</keyword>
<name>A0ABW5WXS6_9STAP</name>
<evidence type="ECO:0000313" key="3">
    <source>
        <dbReference type="Proteomes" id="UP001597519"/>
    </source>
</evidence>
<dbReference type="EMBL" id="JBHUOQ010000005">
    <property type="protein sequence ID" value="MFD2831312.1"/>
    <property type="molecule type" value="Genomic_DNA"/>
</dbReference>
<dbReference type="RefSeq" id="WP_377775451.1">
    <property type="nucleotide sequence ID" value="NZ_JBHUOQ010000005.1"/>
</dbReference>
<reference evidence="3" key="1">
    <citation type="journal article" date="2019" name="Int. J. Syst. Evol. Microbiol.">
        <title>The Global Catalogue of Microorganisms (GCM) 10K type strain sequencing project: providing services to taxonomists for standard genome sequencing and annotation.</title>
        <authorList>
            <consortium name="The Broad Institute Genomics Platform"/>
            <consortium name="The Broad Institute Genome Sequencing Center for Infectious Disease"/>
            <person name="Wu L."/>
            <person name="Ma J."/>
        </authorList>
    </citation>
    <scope>NUCLEOTIDE SEQUENCE [LARGE SCALE GENOMIC DNA]</scope>
    <source>
        <strain evidence="3">KCTC 33575</strain>
    </source>
</reference>
<sequence length="105" mass="11880">MKNKLIPAILIGAGIGAALSLIDKSTRDSVLQGGKDIQYYATHPDEIKNKLQTQSNEPSKFDQIKDEILFWKETIEEIRKNNPELEQSIINAKNTLAELREQKNS</sequence>
<evidence type="ECO:0000256" key="1">
    <source>
        <dbReference type="SAM" id="Coils"/>
    </source>
</evidence>
<dbReference type="Proteomes" id="UP001597519">
    <property type="component" value="Unassembled WGS sequence"/>
</dbReference>
<feature type="coiled-coil region" evidence="1">
    <location>
        <begin position="61"/>
        <end position="102"/>
    </location>
</feature>
<comment type="caution">
    <text evidence="2">The sequence shown here is derived from an EMBL/GenBank/DDBJ whole genome shotgun (WGS) entry which is preliminary data.</text>
</comment>
<accession>A0ABW5WXS6</accession>
<organism evidence="2 3">
    <name type="scientific">Corticicoccus populi</name>
    <dbReference type="NCBI Taxonomy" id="1812821"/>
    <lineage>
        <taxon>Bacteria</taxon>
        <taxon>Bacillati</taxon>
        <taxon>Bacillota</taxon>
        <taxon>Bacilli</taxon>
        <taxon>Bacillales</taxon>
        <taxon>Staphylococcaceae</taxon>
        <taxon>Corticicoccus</taxon>
    </lineage>
</organism>
<protein>
    <submittedName>
        <fullName evidence="2">YtxH domain-containing protein</fullName>
    </submittedName>
</protein>
<gene>
    <name evidence="2" type="ORF">ACFSX4_12630</name>
</gene>
<evidence type="ECO:0000313" key="2">
    <source>
        <dbReference type="EMBL" id="MFD2831312.1"/>
    </source>
</evidence>